<name>A0ABZ1W0U1_9ACTN</name>
<evidence type="ECO:0000313" key="3">
    <source>
        <dbReference type="Proteomes" id="UP001432014"/>
    </source>
</evidence>
<accession>A0ABZ1W0U1</accession>
<feature type="compositionally biased region" description="Low complexity" evidence="1">
    <location>
        <begin position="142"/>
        <end position="184"/>
    </location>
</feature>
<gene>
    <name evidence="2" type="ORF">OG469_02300</name>
</gene>
<reference evidence="2 3" key="1">
    <citation type="submission" date="2022-10" db="EMBL/GenBank/DDBJ databases">
        <title>The complete genomes of actinobacterial strains from the NBC collection.</title>
        <authorList>
            <person name="Joergensen T.S."/>
            <person name="Alvarez Arevalo M."/>
            <person name="Sterndorff E.B."/>
            <person name="Faurdal D."/>
            <person name="Vuksanovic O."/>
            <person name="Mourched A.-S."/>
            <person name="Charusanti P."/>
            <person name="Shaw S."/>
            <person name="Blin K."/>
            <person name="Weber T."/>
        </authorList>
    </citation>
    <scope>NUCLEOTIDE SEQUENCE [LARGE SCALE GENOMIC DNA]</scope>
    <source>
        <strain evidence="2 3">NBC_01247</strain>
    </source>
</reference>
<protein>
    <recommendedName>
        <fullName evidence="4">NAD(+)--protein-arginine ADP-ribosyltransferase</fullName>
    </recommendedName>
</protein>
<feature type="region of interest" description="Disordered" evidence="1">
    <location>
        <begin position="139"/>
        <end position="242"/>
    </location>
</feature>
<feature type="compositionally biased region" description="Basic and acidic residues" evidence="1">
    <location>
        <begin position="510"/>
        <end position="531"/>
    </location>
</feature>
<feature type="compositionally biased region" description="Low complexity" evidence="1">
    <location>
        <begin position="199"/>
        <end position="224"/>
    </location>
</feature>
<dbReference type="Proteomes" id="UP001432014">
    <property type="component" value="Chromosome"/>
</dbReference>
<sequence length="798" mass="81840">MGAAPAGAAPNGLPTGLTTALARLRPSPHSLVLLAAAPDAATVLLGRLAELTRAAADRGATTLVLAASGLAAPPESGRRPAEQLAELAGLSVVAPDGMVTLRPDGTLLTTGTAEGAAASWWLCPPAGAVQGLGPVWPPAEPAGPAAATVAATADDAEPSLETPAPAAASPTAASPTEAPAASEPVFEAPVALAAPTPSGPDAATGPALPALPAVPAAGNSSEPIPEAPVPEAPDTARQPDPEGLLATALPCGFWIRSGSAEPAGPAPLHRATTTDNTVVLVVGRPGGPLPTARQLAAVVRRLLPSTPEELLLSAPWSAVVALIGLAAELAALLERDVRAAVGLPMRTAGGLSSRLLDAEGRAAWEPWLTELTASAGTRRVVASAWRSAPAGLAPCGPAVFETSVPGWRLEAVPAGLWLRPADPGPHREPRLLDPDPTRPRLLVGAGEQPVPPEILADVGSLLAALAGPGAADPALVVNGAPGRLEVTFDRLASPAVEAAEQASDPVTAGRSDEHPDTAEPTGEHPDERTDETSAQPRPLVPEAATAPDRTALAAERTAFKALLGNHFQRCASHADQVATRLPALRSVAREDLKCDLAAVYLHHCDSGVPATRAELIKTARRTDPGALAPYLACLGSGLRRLPSHHGAVLLGAHAGAPELRHYVPGTLLTEPAPVIGVPSHDVELGTPVEFALWSVTGRRTSVFAEDGEPEVVFPPGSRFSVLEVIPAQDGLPTRVLLREDGLPATRPRAGSGLPDRRDEHARMRLLAWLARRDLLTPPERRHPDRPDRLHLTPGVAPH</sequence>
<feature type="region of interest" description="Disordered" evidence="1">
    <location>
        <begin position="777"/>
        <end position="798"/>
    </location>
</feature>
<feature type="region of interest" description="Disordered" evidence="1">
    <location>
        <begin position="496"/>
        <end position="548"/>
    </location>
</feature>
<organism evidence="2 3">
    <name type="scientific">Kitasatospora herbaricolor</name>
    <dbReference type="NCBI Taxonomy" id="68217"/>
    <lineage>
        <taxon>Bacteria</taxon>
        <taxon>Bacillati</taxon>
        <taxon>Actinomycetota</taxon>
        <taxon>Actinomycetes</taxon>
        <taxon>Kitasatosporales</taxon>
        <taxon>Streptomycetaceae</taxon>
        <taxon>Kitasatospora</taxon>
    </lineage>
</organism>
<evidence type="ECO:0000256" key="1">
    <source>
        <dbReference type="SAM" id="MobiDB-lite"/>
    </source>
</evidence>
<evidence type="ECO:0008006" key="4">
    <source>
        <dbReference type="Google" id="ProtNLM"/>
    </source>
</evidence>
<feature type="compositionally biased region" description="Basic and acidic residues" evidence="1">
    <location>
        <begin position="777"/>
        <end position="790"/>
    </location>
</feature>
<keyword evidence="3" id="KW-1185">Reference proteome</keyword>
<dbReference type="Gene3D" id="3.90.176.10">
    <property type="entry name" value="Toxin ADP-ribosyltransferase, Chain A, domain 1"/>
    <property type="match status" value="1"/>
</dbReference>
<dbReference type="EMBL" id="CP108482">
    <property type="protein sequence ID" value="WUS54442.1"/>
    <property type="molecule type" value="Genomic_DNA"/>
</dbReference>
<evidence type="ECO:0000313" key="2">
    <source>
        <dbReference type="EMBL" id="WUS54442.1"/>
    </source>
</evidence>
<dbReference type="RefSeq" id="WP_329501012.1">
    <property type="nucleotide sequence ID" value="NZ_CP108460.1"/>
</dbReference>
<proteinExistence type="predicted"/>